<dbReference type="EMBL" id="VDUY01000001">
    <property type="protein sequence ID" value="TXL68601.1"/>
    <property type="molecule type" value="Genomic_DNA"/>
</dbReference>
<evidence type="ECO:0000313" key="5">
    <source>
        <dbReference type="Proteomes" id="UP000321548"/>
    </source>
</evidence>
<comment type="caution">
    <text evidence="4">The sequence shown here is derived from an EMBL/GenBank/DDBJ whole genome shotgun (WGS) entry which is preliminary data.</text>
</comment>
<dbReference type="GO" id="GO:0000160">
    <property type="term" value="P:phosphorelay signal transduction system"/>
    <property type="evidence" value="ECO:0007669"/>
    <property type="project" value="InterPro"/>
</dbReference>
<dbReference type="PANTHER" id="PTHR44591">
    <property type="entry name" value="STRESS RESPONSE REGULATOR PROTEIN 1"/>
    <property type="match status" value="1"/>
</dbReference>
<accession>A0A5C8P4K8</accession>
<organism evidence="4 5">
    <name type="scientific">Zeimonas arvi</name>
    <dbReference type="NCBI Taxonomy" id="2498847"/>
    <lineage>
        <taxon>Bacteria</taxon>
        <taxon>Pseudomonadati</taxon>
        <taxon>Pseudomonadota</taxon>
        <taxon>Betaproteobacteria</taxon>
        <taxon>Burkholderiales</taxon>
        <taxon>Burkholderiaceae</taxon>
        <taxon>Zeimonas</taxon>
    </lineage>
</organism>
<dbReference type="RefSeq" id="WP_147702741.1">
    <property type="nucleotide sequence ID" value="NZ_VDUY01000001.1"/>
</dbReference>
<dbReference type="PANTHER" id="PTHR44591:SF3">
    <property type="entry name" value="RESPONSE REGULATORY DOMAIN-CONTAINING PROTEIN"/>
    <property type="match status" value="1"/>
</dbReference>
<sequence length="127" mass="13879">MKKVLIAEDQAHIRTLIERSIEELEDEGVEILVAPDGTTALSMILVERPDVVLLDVMMPGMNGFEVCANLRNDDGARGAHVIFLTAKGQEYDRARAREVGANGYLIKPFDPDALLAAVRQALGFADD</sequence>
<proteinExistence type="predicted"/>
<evidence type="ECO:0000256" key="2">
    <source>
        <dbReference type="PROSITE-ProRule" id="PRU00169"/>
    </source>
</evidence>
<feature type="domain" description="Response regulatory" evidence="3">
    <location>
        <begin position="3"/>
        <end position="122"/>
    </location>
</feature>
<dbReference type="AlphaFoldDB" id="A0A5C8P4K8"/>
<name>A0A5C8P4K8_9BURK</name>
<feature type="modified residue" description="4-aspartylphosphate" evidence="2">
    <location>
        <position position="55"/>
    </location>
</feature>
<evidence type="ECO:0000313" key="4">
    <source>
        <dbReference type="EMBL" id="TXL68601.1"/>
    </source>
</evidence>
<keyword evidence="1 2" id="KW-0597">Phosphoprotein</keyword>
<dbReference type="Proteomes" id="UP000321548">
    <property type="component" value="Unassembled WGS sequence"/>
</dbReference>
<evidence type="ECO:0000259" key="3">
    <source>
        <dbReference type="PROSITE" id="PS50110"/>
    </source>
</evidence>
<dbReference type="OrthoDB" id="9801101at2"/>
<dbReference type="PROSITE" id="PS50110">
    <property type="entry name" value="RESPONSE_REGULATORY"/>
    <property type="match status" value="1"/>
</dbReference>
<evidence type="ECO:0000256" key="1">
    <source>
        <dbReference type="ARBA" id="ARBA00022553"/>
    </source>
</evidence>
<dbReference type="Pfam" id="PF00072">
    <property type="entry name" value="Response_reg"/>
    <property type="match status" value="1"/>
</dbReference>
<dbReference type="InterPro" id="IPR050595">
    <property type="entry name" value="Bact_response_regulator"/>
</dbReference>
<reference evidence="4 5" key="1">
    <citation type="submission" date="2019-06" db="EMBL/GenBank/DDBJ databases">
        <title>Quisquiliibacterium sp. nov., isolated from a maize field.</title>
        <authorList>
            <person name="Lin S.-Y."/>
            <person name="Tsai C.-F."/>
            <person name="Young C.-C."/>
        </authorList>
    </citation>
    <scope>NUCLEOTIDE SEQUENCE [LARGE SCALE GENOMIC DNA]</scope>
    <source>
        <strain evidence="4 5">CC-CFT501</strain>
    </source>
</reference>
<keyword evidence="5" id="KW-1185">Reference proteome</keyword>
<dbReference type="Gene3D" id="3.40.50.2300">
    <property type="match status" value="1"/>
</dbReference>
<dbReference type="CDD" id="cd17574">
    <property type="entry name" value="REC_OmpR"/>
    <property type="match status" value="1"/>
</dbReference>
<protein>
    <submittedName>
        <fullName evidence="4">Response regulator</fullName>
    </submittedName>
</protein>
<dbReference type="InterPro" id="IPR001789">
    <property type="entry name" value="Sig_transdc_resp-reg_receiver"/>
</dbReference>
<dbReference type="SUPFAM" id="SSF52172">
    <property type="entry name" value="CheY-like"/>
    <property type="match status" value="1"/>
</dbReference>
<gene>
    <name evidence="4" type="ORF">FHP08_02655</name>
</gene>
<dbReference type="SMART" id="SM00448">
    <property type="entry name" value="REC"/>
    <property type="match status" value="1"/>
</dbReference>
<dbReference type="InterPro" id="IPR011006">
    <property type="entry name" value="CheY-like_superfamily"/>
</dbReference>